<name>C6Y1T5_PEDHD</name>
<evidence type="ECO:0000259" key="1">
    <source>
        <dbReference type="Pfam" id="PF13173"/>
    </source>
</evidence>
<dbReference type="SUPFAM" id="SSF52540">
    <property type="entry name" value="P-loop containing nucleoside triphosphate hydrolases"/>
    <property type="match status" value="1"/>
</dbReference>
<reference evidence="2 3" key="1">
    <citation type="journal article" date="2009" name="Stand. Genomic Sci.">
        <title>Complete genome sequence of Pedobacter heparinus type strain (HIM 762-3).</title>
        <authorList>
            <person name="Han C."/>
            <person name="Spring S."/>
            <person name="Lapidus A."/>
            <person name="Del Rio T.G."/>
            <person name="Tice H."/>
            <person name="Copeland A."/>
            <person name="Cheng J.F."/>
            <person name="Lucas S."/>
            <person name="Chen F."/>
            <person name="Nolan M."/>
            <person name="Bruce D."/>
            <person name="Goodwin L."/>
            <person name="Pitluck S."/>
            <person name="Ivanova N."/>
            <person name="Mavromatis K."/>
            <person name="Mikhailova N."/>
            <person name="Pati A."/>
            <person name="Chen A."/>
            <person name="Palaniappan K."/>
            <person name="Land M."/>
            <person name="Hauser L."/>
            <person name="Chang Y.J."/>
            <person name="Jeffries C.C."/>
            <person name="Saunders E."/>
            <person name="Chertkov O."/>
            <person name="Brettin T."/>
            <person name="Goker M."/>
            <person name="Rohde M."/>
            <person name="Bristow J."/>
            <person name="Eisen J.A."/>
            <person name="Markowitz V."/>
            <person name="Hugenholtz P."/>
            <person name="Kyrpides N.C."/>
            <person name="Klenk H.P."/>
            <person name="Detter J.C."/>
        </authorList>
    </citation>
    <scope>NUCLEOTIDE SEQUENCE [LARGE SCALE GENOMIC DNA]</scope>
    <source>
        <strain evidence="3">ATCC 13125 / DSM 2366 / CIP 104194 / JCM 7457 / NBRC 12017 / NCIMB 9290 / NRRL B-14731 / HIM 762-3</strain>
    </source>
</reference>
<dbReference type="KEGG" id="phe:Phep_2879"/>
<dbReference type="InterPro" id="IPR027417">
    <property type="entry name" value="P-loop_NTPase"/>
</dbReference>
<dbReference type="STRING" id="485917.Phep_2879"/>
<feature type="domain" description="AAA" evidence="1">
    <location>
        <begin position="19"/>
        <end position="84"/>
    </location>
</feature>
<dbReference type="HOGENOM" id="CLU_2106649_0_0_10"/>
<accession>C6Y1T5</accession>
<dbReference type="OrthoDB" id="9801840at2"/>
<dbReference type="EMBL" id="CP001681">
    <property type="protein sequence ID" value="ACU05077.1"/>
    <property type="molecule type" value="Genomic_DNA"/>
</dbReference>
<keyword evidence="3" id="KW-1185">Reference proteome</keyword>
<protein>
    <recommendedName>
        <fullName evidence="1">AAA domain-containing protein</fullName>
    </recommendedName>
</protein>
<dbReference type="AlphaFoldDB" id="C6Y1T5"/>
<proteinExistence type="predicted"/>
<dbReference type="RefSeq" id="WP_015808687.1">
    <property type="nucleotide sequence ID" value="NC_013061.1"/>
</dbReference>
<evidence type="ECO:0000313" key="3">
    <source>
        <dbReference type="Proteomes" id="UP000000852"/>
    </source>
</evidence>
<dbReference type="Gene3D" id="3.40.50.300">
    <property type="entry name" value="P-loop containing nucleotide triphosphate hydrolases"/>
    <property type="match status" value="1"/>
</dbReference>
<evidence type="ECO:0000313" key="2">
    <source>
        <dbReference type="EMBL" id="ACU05077.1"/>
    </source>
</evidence>
<gene>
    <name evidence="2" type="ordered locus">Phep_2879</name>
</gene>
<dbReference type="Pfam" id="PF13173">
    <property type="entry name" value="AAA_14"/>
    <property type="match status" value="1"/>
</dbReference>
<organism evidence="2 3">
    <name type="scientific">Pedobacter heparinus (strain ATCC 13125 / DSM 2366 / CIP 104194 / JCM 7457 / NBRC 12017 / NCIMB 9290 / NRRL B-14731 / HIM 762-3)</name>
    <dbReference type="NCBI Taxonomy" id="485917"/>
    <lineage>
        <taxon>Bacteria</taxon>
        <taxon>Pseudomonadati</taxon>
        <taxon>Bacteroidota</taxon>
        <taxon>Sphingobacteriia</taxon>
        <taxon>Sphingobacteriales</taxon>
        <taxon>Sphingobacteriaceae</taxon>
        <taxon>Pedobacter</taxon>
    </lineage>
</organism>
<dbReference type="eggNOG" id="COG1373">
    <property type="taxonomic scope" value="Bacteria"/>
</dbReference>
<dbReference type="InterPro" id="IPR041682">
    <property type="entry name" value="AAA_14"/>
</dbReference>
<dbReference type="Proteomes" id="UP000000852">
    <property type="component" value="Chromosome"/>
</dbReference>
<sequence length="115" mass="13644">MFKRDIIDELIKWKNNPERKPLLLRGARQVGKTTVVNMFSEHYEQYIYLNLEQADNSLDFTNYGRVEQFAIRIYGGQLKIDKISTSNGKEYTLLNLPFYLAGRIENYIDWMQKSL</sequence>